<evidence type="ECO:0000313" key="3">
    <source>
        <dbReference type="Proteomes" id="UP000240638"/>
    </source>
</evidence>
<proteinExistence type="predicted"/>
<organism evidence="2 3">
    <name type="scientific">Trinickia symbiotica</name>
    <dbReference type="NCBI Taxonomy" id="863227"/>
    <lineage>
        <taxon>Bacteria</taxon>
        <taxon>Pseudomonadati</taxon>
        <taxon>Pseudomonadota</taxon>
        <taxon>Betaproteobacteria</taxon>
        <taxon>Burkholderiales</taxon>
        <taxon>Burkholderiaceae</taxon>
        <taxon>Trinickia</taxon>
    </lineage>
</organism>
<accession>A0A2T3Y0L9</accession>
<protein>
    <submittedName>
        <fullName evidence="2">Uncharacterized protein</fullName>
    </submittedName>
</protein>
<gene>
    <name evidence="2" type="ORF">C9I57_00450</name>
</gene>
<sequence>MDRSPFEFGFRAVSVFGQRTSASMLPAARESAQLAGPGLTKIDDFPASRLSQTDEVDLHVDIAGPCPNALVKGAADKSQSDGTNERETGTRTATARIGEWFFVIVGETGMHQRQNAMRP</sequence>
<evidence type="ECO:0000313" key="2">
    <source>
        <dbReference type="EMBL" id="PTB22309.1"/>
    </source>
</evidence>
<reference evidence="2 3" key="1">
    <citation type="submission" date="2018-03" db="EMBL/GenBank/DDBJ databases">
        <title>Whole genome analyses suggest that Burkholderia sensu lato contains two further novel genera in the rhizoxinica-symbiotica group Mycetohabitans gen. nov., and Trinickia gen. nov.: implications for the evolution of diazotrophy and nodulation in the Burkholderiaceae.</title>
        <authorList>
            <person name="Estrada De Los Santos P."/>
            <person name="Palmer M."/>
            <person name="Chavez-Ramirez B."/>
            <person name="Steenkamp E.T."/>
            <person name="Hirsch A.M."/>
            <person name="Manyaka P."/>
            <person name="Maluk M."/>
            <person name="Lafos M."/>
            <person name="Crook M."/>
            <person name="Gross E."/>
            <person name="Simon M.F."/>
            <person name="Bueno Dos Reis Junior F."/>
            <person name="Poole P.S."/>
            <person name="Venter S.N."/>
            <person name="James E.K."/>
        </authorList>
    </citation>
    <scope>NUCLEOTIDE SEQUENCE [LARGE SCALE GENOMIC DNA]</scope>
    <source>
        <strain evidence="2 3">JPY-366</strain>
    </source>
</reference>
<feature type="compositionally biased region" description="Basic and acidic residues" evidence="1">
    <location>
        <begin position="74"/>
        <end position="89"/>
    </location>
</feature>
<feature type="region of interest" description="Disordered" evidence="1">
    <location>
        <begin position="71"/>
        <end position="93"/>
    </location>
</feature>
<comment type="caution">
    <text evidence="2">The sequence shown here is derived from an EMBL/GenBank/DDBJ whole genome shotgun (WGS) entry which is preliminary data.</text>
</comment>
<evidence type="ECO:0000256" key="1">
    <source>
        <dbReference type="SAM" id="MobiDB-lite"/>
    </source>
</evidence>
<dbReference type="EMBL" id="PYUC01000001">
    <property type="protein sequence ID" value="PTB22309.1"/>
    <property type="molecule type" value="Genomic_DNA"/>
</dbReference>
<dbReference type="AlphaFoldDB" id="A0A2T3Y0L9"/>
<name>A0A2T3Y0L9_9BURK</name>
<dbReference type="Proteomes" id="UP000240638">
    <property type="component" value="Unassembled WGS sequence"/>
</dbReference>